<dbReference type="InParanoid" id="A0A165QG80"/>
<evidence type="ECO:0000256" key="2">
    <source>
        <dbReference type="ARBA" id="ARBA00009187"/>
    </source>
</evidence>
<keyword evidence="10" id="KW-0746">Sphingolipid metabolism</keyword>
<accession>A0A165QG80</accession>
<evidence type="ECO:0000313" key="11">
    <source>
        <dbReference type="EMBL" id="KZW03565.1"/>
    </source>
</evidence>
<protein>
    <recommendedName>
        <fullName evidence="10">Protein ARV</fullName>
    </recommendedName>
</protein>
<reference evidence="11 12" key="1">
    <citation type="journal article" date="2016" name="Mol. Biol. Evol.">
        <title>Comparative Genomics of Early-Diverging Mushroom-Forming Fungi Provides Insights into the Origins of Lignocellulose Decay Capabilities.</title>
        <authorList>
            <person name="Nagy L.G."/>
            <person name="Riley R."/>
            <person name="Tritt A."/>
            <person name="Adam C."/>
            <person name="Daum C."/>
            <person name="Floudas D."/>
            <person name="Sun H."/>
            <person name="Yadav J.S."/>
            <person name="Pangilinan J."/>
            <person name="Larsson K.H."/>
            <person name="Matsuura K."/>
            <person name="Barry K."/>
            <person name="Labutti K."/>
            <person name="Kuo R."/>
            <person name="Ohm R.A."/>
            <person name="Bhattacharya S.S."/>
            <person name="Shirouzu T."/>
            <person name="Yoshinaga Y."/>
            <person name="Martin F.M."/>
            <person name="Grigoriev I.V."/>
            <person name="Hibbett D.S."/>
        </authorList>
    </citation>
    <scope>NUCLEOTIDE SEQUENCE [LARGE SCALE GENOMIC DNA]</scope>
    <source>
        <strain evidence="11 12">HHB12029</strain>
    </source>
</reference>
<comment type="function">
    <text evidence="10">Regulates also the sphingolipid metabolism.</text>
</comment>
<dbReference type="FunCoup" id="A0A165QG80">
    <property type="interactions" value="371"/>
</dbReference>
<dbReference type="GO" id="GO:0016125">
    <property type="term" value="P:sterol metabolic process"/>
    <property type="evidence" value="ECO:0007669"/>
    <property type="project" value="UniProtKB-UniRule"/>
</dbReference>
<name>A0A165QG80_EXIGL</name>
<dbReference type="GO" id="GO:0006665">
    <property type="term" value="P:sphingolipid metabolic process"/>
    <property type="evidence" value="ECO:0007669"/>
    <property type="project" value="UniProtKB-UniRule"/>
</dbReference>
<dbReference type="Pfam" id="PF04161">
    <property type="entry name" value="Arv1"/>
    <property type="match status" value="1"/>
</dbReference>
<dbReference type="GO" id="GO:0005789">
    <property type="term" value="C:endoplasmic reticulum membrane"/>
    <property type="evidence" value="ECO:0007669"/>
    <property type="project" value="UniProtKB-SubCell"/>
</dbReference>
<keyword evidence="5 10" id="KW-0256">Endoplasmic reticulum</keyword>
<dbReference type="EMBL" id="KV425883">
    <property type="protein sequence ID" value="KZW03565.1"/>
    <property type="molecule type" value="Genomic_DNA"/>
</dbReference>
<gene>
    <name evidence="11" type="ORF">EXIGLDRAFT_758912</name>
</gene>
<dbReference type="GO" id="GO:0097036">
    <property type="term" value="P:regulation of plasma membrane sterol distribution"/>
    <property type="evidence" value="ECO:0007669"/>
    <property type="project" value="UniProtKB-UniRule"/>
</dbReference>
<keyword evidence="9" id="KW-0472">Membrane</keyword>
<evidence type="ECO:0000256" key="6">
    <source>
        <dbReference type="ARBA" id="ARBA00022989"/>
    </source>
</evidence>
<proteinExistence type="inferred from homology"/>
<keyword evidence="6" id="KW-1133">Transmembrane helix</keyword>
<keyword evidence="8 10" id="KW-0443">Lipid metabolism</keyword>
<dbReference type="OrthoDB" id="2192830at2759"/>
<dbReference type="Proteomes" id="UP000077266">
    <property type="component" value="Unassembled WGS sequence"/>
</dbReference>
<keyword evidence="4" id="KW-0812">Transmembrane</keyword>
<comment type="subcellular location">
    <subcellularLocation>
        <location evidence="1 10">Endoplasmic reticulum membrane</location>
        <topology evidence="1 10">Multi-pass membrane protein</topology>
    </subcellularLocation>
    <subcellularLocation>
        <location evidence="10">Golgi apparatus membrane</location>
        <topology evidence="10">Multi-pass membrane protein</topology>
    </subcellularLocation>
</comment>
<evidence type="ECO:0000256" key="10">
    <source>
        <dbReference type="RuleBase" id="RU368065"/>
    </source>
</evidence>
<organism evidence="11 12">
    <name type="scientific">Exidia glandulosa HHB12029</name>
    <dbReference type="NCBI Taxonomy" id="1314781"/>
    <lineage>
        <taxon>Eukaryota</taxon>
        <taxon>Fungi</taxon>
        <taxon>Dikarya</taxon>
        <taxon>Basidiomycota</taxon>
        <taxon>Agaricomycotina</taxon>
        <taxon>Agaricomycetes</taxon>
        <taxon>Auriculariales</taxon>
        <taxon>Exidiaceae</taxon>
        <taxon>Exidia</taxon>
    </lineage>
</organism>
<evidence type="ECO:0000256" key="3">
    <source>
        <dbReference type="ARBA" id="ARBA00022448"/>
    </source>
</evidence>
<evidence type="ECO:0000256" key="7">
    <source>
        <dbReference type="ARBA" id="ARBA00023055"/>
    </source>
</evidence>
<evidence type="ECO:0000313" key="12">
    <source>
        <dbReference type="Proteomes" id="UP000077266"/>
    </source>
</evidence>
<comment type="similarity">
    <text evidence="2 10">Belongs to the ARV1 family.</text>
</comment>
<evidence type="ECO:0000256" key="8">
    <source>
        <dbReference type="ARBA" id="ARBA00023098"/>
    </source>
</evidence>
<evidence type="ECO:0000256" key="5">
    <source>
        <dbReference type="ARBA" id="ARBA00022824"/>
    </source>
</evidence>
<keyword evidence="10" id="KW-0333">Golgi apparatus</keyword>
<dbReference type="AlphaFoldDB" id="A0A165QG80"/>
<keyword evidence="7 10" id="KW-0445">Lipid transport</keyword>
<keyword evidence="12" id="KW-1185">Reference proteome</keyword>
<dbReference type="GO" id="GO:0000139">
    <property type="term" value="C:Golgi membrane"/>
    <property type="evidence" value="ECO:0007669"/>
    <property type="project" value="UniProtKB-SubCell"/>
</dbReference>
<sequence>MPICVTCATSLPHLYTVYGDKADNLRLELCPSCKVFADPYVEHDTLVVLLDLILLKVGAYRHLLFNRGSSPRREGKPTLDTPERVRSKARWVKTLKLAAPMIAVDSYIRWSQLNLISTVDIDWPTEAAALSRVVAGCILETITFHIGVTLASLFILALTDFWRSLRKEQSQTSGVRAEFRLAHVPMTLIYSSVTKLFLLFMLSIWRVPPPTSTASQPARPLYERALSVFDEDSLDRAWVVRNILGGMSAGFGLRIILDCHPVLTMLVVLAGWTVKTAMASLLGGWVAGPERSRVAETWLAYSIP</sequence>
<comment type="function">
    <text evidence="10">Mediator of sterol homeostasis involved in sterol uptake, trafficking and distribution into membranes.</text>
</comment>
<dbReference type="PANTHER" id="PTHR14467:SF0">
    <property type="entry name" value="PROTEIN ARV1"/>
    <property type="match status" value="1"/>
</dbReference>
<evidence type="ECO:0000256" key="1">
    <source>
        <dbReference type="ARBA" id="ARBA00004477"/>
    </source>
</evidence>
<dbReference type="GO" id="GO:0032541">
    <property type="term" value="C:cortical endoplasmic reticulum"/>
    <property type="evidence" value="ECO:0007669"/>
    <property type="project" value="TreeGrafter"/>
</dbReference>
<dbReference type="STRING" id="1314781.A0A165QG80"/>
<dbReference type="GO" id="GO:0032366">
    <property type="term" value="P:intracellular sterol transport"/>
    <property type="evidence" value="ECO:0007669"/>
    <property type="project" value="UniProtKB-UniRule"/>
</dbReference>
<dbReference type="PANTHER" id="PTHR14467">
    <property type="entry name" value="ARV1"/>
    <property type="match status" value="1"/>
</dbReference>
<keyword evidence="3 10" id="KW-0813">Transport</keyword>
<evidence type="ECO:0000256" key="4">
    <source>
        <dbReference type="ARBA" id="ARBA00022692"/>
    </source>
</evidence>
<evidence type="ECO:0000256" key="9">
    <source>
        <dbReference type="ARBA" id="ARBA00023136"/>
    </source>
</evidence>
<dbReference type="InterPro" id="IPR007290">
    <property type="entry name" value="Arv1"/>
</dbReference>